<protein>
    <submittedName>
        <fullName evidence="2">Uncharacterized protein</fullName>
    </submittedName>
</protein>
<evidence type="ECO:0000256" key="1">
    <source>
        <dbReference type="SAM" id="Coils"/>
    </source>
</evidence>
<reference evidence="2 3" key="1">
    <citation type="submission" date="2020-05" db="EMBL/GenBank/DDBJ databases">
        <title>Identification and distribution of gene clusters putatively required for synthesis of sphingolipid metabolism inhibitors in phylogenetically diverse species of the filamentous fungus Fusarium.</title>
        <authorList>
            <person name="Kim H.-S."/>
            <person name="Busman M."/>
            <person name="Brown D.W."/>
            <person name="Divon H."/>
            <person name="Uhlig S."/>
            <person name="Proctor R.H."/>
        </authorList>
    </citation>
    <scope>NUCLEOTIDE SEQUENCE [LARGE SCALE GENOMIC DNA]</scope>
    <source>
        <strain evidence="2 3">NRRL 25196</strain>
    </source>
</reference>
<evidence type="ECO:0000313" key="2">
    <source>
        <dbReference type="EMBL" id="KAF5553413.1"/>
    </source>
</evidence>
<dbReference type="AlphaFoldDB" id="A0A8H5JFR7"/>
<name>A0A8H5JFR7_9HYPO</name>
<sequence length="350" mass="40034">MSQQESLEAWMATHSQVCKTIENKMRGDIDAALRQAYTETGDAFGRALGAARERQSTEMERTFENLEETLREAGISHYNSSRRSLQDKDLEITQLREEYEAKLKAKDDEITALKESLNELRGSCRDEDAIITTTMETNKRQLEEQTKHFEAKEKAMNLSMARRKIIAERCLQNKEIKLERRLLQTNQEIELEKGQLRRLSEKLGEYCKTIEVLQKNGDELSVDKKELAETQNKLLAIGKCISSNEISEMLYKLSLETSAFKISPFLESCGWSFFLQVLDVIVKAGNTNRMRTLVDEVSDVRARCFPSVCTMNDVPKALITGVCKAHNNKCPKIRVVVEKGGNQRTVYFDL</sequence>
<comment type="caution">
    <text evidence="2">The sequence shown here is derived from an EMBL/GenBank/DDBJ whole genome shotgun (WGS) entry which is preliminary data.</text>
</comment>
<evidence type="ECO:0000313" key="3">
    <source>
        <dbReference type="Proteomes" id="UP000574317"/>
    </source>
</evidence>
<dbReference type="Proteomes" id="UP000574317">
    <property type="component" value="Unassembled WGS sequence"/>
</dbReference>
<keyword evidence="1" id="KW-0175">Coiled coil</keyword>
<accession>A0A8H5JFR7</accession>
<keyword evidence="3" id="KW-1185">Reference proteome</keyword>
<feature type="coiled-coil region" evidence="1">
    <location>
        <begin position="182"/>
        <end position="216"/>
    </location>
</feature>
<organism evidence="2 3">
    <name type="scientific">Fusarium napiforme</name>
    <dbReference type="NCBI Taxonomy" id="42672"/>
    <lineage>
        <taxon>Eukaryota</taxon>
        <taxon>Fungi</taxon>
        <taxon>Dikarya</taxon>
        <taxon>Ascomycota</taxon>
        <taxon>Pezizomycotina</taxon>
        <taxon>Sordariomycetes</taxon>
        <taxon>Hypocreomycetidae</taxon>
        <taxon>Hypocreales</taxon>
        <taxon>Nectriaceae</taxon>
        <taxon>Fusarium</taxon>
        <taxon>Fusarium fujikuroi species complex</taxon>
    </lineage>
</organism>
<dbReference type="EMBL" id="JAAOAO010000250">
    <property type="protein sequence ID" value="KAF5553413.1"/>
    <property type="molecule type" value="Genomic_DNA"/>
</dbReference>
<proteinExistence type="predicted"/>
<gene>
    <name evidence="2" type="ORF">FNAPI_6777</name>
</gene>
<feature type="coiled-coil region" evidence="1">
    <location>
        <begin position="52"/>
        <end position="123"/>
    </location>
</feature>